<reference evidence="6" key="1">
    <citation type="journal article" date="2019" name="Int. J. Syst. Evol. Microbiol.">
        <title>The Global Catalogue of Microorganisms (GCM) 10K type strain sequencing project: providing services to taxonomists for standard genome sequencing and annotation.</title>
        <authorList>
            <consortium name="The Broad Institute Genomics Platform"/>
            <consortium name="The Broad Institute Genome Sequencing Center for Infectious Disease"/>
            <person name="Wu L."/>
            <person name="Ma J."/>
        </authorList>
    </citation>
    <scope>NUCLEOTIDE SEQUENCE [LARGE SCALE GENOMIC DNA]</scope>
    <source>
        <strain evidence="6">CCUG 54950</strain>
    </source>
</reference>
<dbReference type="Gene3D" id="3.40.1390.30">
    <property type="entry name" value="NIF3 (NGG1p interacting factor 3)-like"/>
    <property type="match status" value="1"/>
</dbReference>
<keyword evidence="3 4" id="KW-0479">Metal-binding</keyword>
<dbReference type="PIRSF" id="PIRSF037489">
    <property type="entry name" value="UCP037489_NIF3_YqfO"/>
    <property type="match status" value="1"/>
</dbReference>
<evidence type="ECO:0000256" key="2">
    <source>
        <dbReference type="ARBA" id="ARBA00022112"/>
    </source>
</evidence>
<dbReference type="EMBL" id="JBHUEH010000011">
    <property type="protein sequence ID" value="MFD1885397.1"/>
    <property type="molecule type" value="Genomic_DNA"/>
</dbReference>
<evidence type="ECO:0000313" key="5">
    <source>
        <dbReference type="EMBL" id="MFD1885397.1"/>
    </source>
</evidence>
<dbReference type="SUPFAM" id="SSF102705">
    <property type="entry name" value="NIF3 (NGG1p interacting factor 3)-like"/>
    <property type="match status" value="1"/>
</dbReference>
<evidence type="ECO:0000256" key="3">
    <source>
        <dbReference type="ARBA" id="ARBA00022723"/>
    </source>
</evidence>
<dbReference type="Pfam" id="PF01784">
    <property type="entry name" value="DUF34_NIF3"/>
    <property type="match status" value="1"/>
</dbReference>
<dbReference type="InterPro" id="IPR002678">
    <property type="entry name" value="DUF34/NIF3"/>
</dbReference>
<comment type="similarity">
    <text evidence="1 4">Belongs to the GTP cyclohydrolase I type 2/NIF3 family.</text>
</comment>
<dbReference type="InterPro" id="IPR015867">
    <property type="entry name" value="N-reg_PII/ATP_PRibTrfase_C"/>
</dbReference>
<dbReference type="InterPro" id="IPR017221">
    <property type="entry name" value="DUF34/NIF3_bac"/>
</dbReference>
<proteinExistence type="inferred from homology"/>
<name>A0ABW4RGJ0_9BACL</name>
<sequence>MLAKGQTVIQYMEQFAPKSIAVPDDRIGLQLGSLQKEITGVLVALDVTDTVVDEAIAHGANLIIAHHAIIFRPLKSLQTSTPMGRLYEKLIKHDIAVYISHTNLDIAEGGVNDWMAEALGLRNTVPIEQTSADDYVKLVAFVPASHLDAVRSAVWATGAGHIGAYSHCSFTTEGTGTFLPEEGTQPYSGEQGRLEHASEVRFETIIPSSLKNKAVQALIKSHPYEEVAYDLYPLALPGKAYGLGRVGKLDEPVTLAAFVNTVKQGLDVETVRVVGDLKRTVKKAAVLGGSGSRYVNGALFKGADVIVTGDIDYHTAHDALMAGIAIIDPGHNTEKIMKPGVAGVLRARLEADKYDTPVYASTIDTEVFRFV</sequence>
<accession>A0ABW4RGJ0</accession>
<dbReference type="InterPro" id="IPR036069">
    <property type="entry name" value="DUF34/NIF3_sf"/>
</dbReference>
<keyword evidence="6" id="KW-1185">Reference proteome</keyword>
<gene>
    <name evidence="5" type="ORF">ACFSC9_07635</name>
</gene>
<comment type="caution">
    <text evidence="5">The sequence shown here is derived from an EMBL/GenBank/DDBJ whole genome shotgun (WGS) entry which is preliminary data.</text>
</comment>
<dbReference type="PANTHER" id="PTHR13799:SF14">
    <property type="entry name" value="GTP CYCLOHYDROLASE 1 TYPE 2 HOMOLOG"/>
    <property type="match status" value="1"/>
</dbReference>
<dbReference type="RefSeq" id="WP_347325672.1">
    <property type="nucleotide sequence ID" value="NZ_JBCGUH010000007.1"/>
</dbReference>
<evidence type="ECO:0000313" key="6">
    <source>
        <dbReference type="Proteomes" id="UP001597233"/>
    </source>
</evidence>
<evidence type="ECO:0000256" key="1">
    <source>
        <dbReference type="ARBA" id="ARBA00006964"/>
    </source>
</evidence>
<protein>
    <recommendedName>
        <fullName evidence="2 4">GTP cyclohydrolase 1 type 2 homolog</fullName>
    </recommendedName>
</protein>
<dbReference type="Proteomes" id="UP001597233">
    <property type="component" value="Unassembled WGS sequence"/>
</dbReference>
<evidence type="ECO:0000256" key="4">
    <source>
        <dbReference type="PIRNR" id="PIRNR037489"/>
    </source>
</evidence>
<dbReference type="PANTHER" id="PTHR13799">
    <property type="entry name" value="NGG1 INTERACTING FACTOR 3"/>
    <property type="match status" value="1"/>
</dbReference>
<organism evidence="5 6">
    <name type="scientific">Paenibacillus wenxiniae</name>
    <dbReference type="NCBI Taxonomy" id="1636843"/>
    <lineage>
        <taxon>Bacteria</taxon>
        <taxon>Bacillati</taxon>
        <taxon>Bacillota</taxon>
        <taxon>Bacilli</taxon>
        <taxon>Bacillales</taxon>
        <taxon>Paenibacillaceae</taxon>
        <taxon>Paenibacillus</taxon>
    </lineage>
</organism>
<dbReference type="Gene3D" id="3.30.70.120">
    <property type="match status" value="1"/>
</dbReference>
<dbReference type="NCBIfam" id="TIGR00486">
    <property type="entry name" value="YbgI_SA1388"/>
    <property type="match status" value="1"/>
</dbReference>